<evidence type="ECO:0000256" key="2">
    <source>
        <dbReference type="ARBA" id="ARBA00022475"/>
    </source>
</evidence>
<feature type="transmembrane region" description="Helical" evidence="6">
    <location>
        <begin position="217"/>
        <end position="237"/>
    </location>
</feature>
<evidence type="ECO:0000256" key="5">
    <source>
        <dbReference type="ARBA" id="ARBA00023136"/>
    </source>
</evidence>
<dbReference type="GO" id="GO:0022857">
    <property type="term" value="F:transmembrane transporter activity"/>
    <property type="evidence" value="ECO:0007669"/>
    <property type="project" value="InterPro"/>
</dbReference>
<dbReference type="PANTHER" id="PTHR32196">
    <property type="entry name" value="ABC TRANSPORTER PERMEASE PROTEIN YPHD-RELATED-RELATED"/>
    <property type="match status" value="1"/>
</dbReference>
<dbReference type="STRING" id="1678840.ATC1_13722"/>
<keyword evidence="5 6" id="KW-0472">Membrane</keyword>
<feature type="transmembrane region" description="Helical" evidence="6">
    <location>
        <begin position="158"/>
        <end position="184"/>
    </location>
</feature>
<organism evidence="7">
    <name type="scientific">Flexilinea flocculi</name>
    <dbReference type="NCBI Taxonomy" id="1678840"/>
    <lineage>
        <taxon>Bacteria</taxon>
        <taxon>Bacillati</taxon>
        <taxon>Chloroflexota</taxon>
        <taxon>Anaerolineae</taxon>
        <taxon>Anaerolineales</taxon>
        <taxon>Anaerolineaceae</taxon>
        <taxon>Flexilinea</taxon>
    </lineage>
</organism>
<dbReference type="GO" id="GO:0005886">
    <property type="term" value="C:plasma membrane"/>
    <property type="evidence" value="ECO:0007669"/>
    <property type="project" value="UniProtKB-SubCell"/>
</dbReference>
<sequence>MEKNKKFNFTKILAPIVLVLLYLFFSIFGRNFFSDDYLINILDGSYYIGFMAIGVTFVIITGGIDLSLGTTMMCAALLGGAAFNIWHWPMIWCLLLVVFVATAIGFLNGVLVAYLNLPPFIATLGTQMMGMGFGAILTRVQTMRYPTFGTPEGWFKNFFYKTTAGFPVGIFWLFGFFLIALILLSKTKFGRYTFAIGSNREAARLSGIKINPWLTGVYTFCGFCCGLAGIFYAAVYTSIIPSTGNGMELLGIAGVVIGGTSMAGGTGTLVGTLIGVYIMSVLKQGLMSMGLQSHWQTFFTGVVVIGAVLLDQYRLKQGAKVKK</sequence>
<proteinExistence type="predicted"/>
<dbReference type="CDD" id="cd06579">
    <property type="entry name" value="TM_PBP1_transp_AraH_like"/>
    <property type="match status" value="1"/>
</dbReference>
<gene>
    <name evidence="7" type="ORF">ATC1_13722</name>
</gene>
<feature type="transmembrane region" description="Helical" evidence="6">
    <location>
        <begin position="120"/>
        <end position="137"/>
    </location>
</feature>
<reference evidence="7" key="1">
    <citation type="journal article" date="2015" name="Genome Announc.">
        <title>Draft Genome Sequence of Anaerolineae Strain TC1, a Novel Isolate from a Methanogenic Wastewater Treatment System.</title>
        <authorList>
            <person name="Matsuura N."/>
            <person name="Tourlousse D.M."/>
            <person name="Sun L."/>
            <person name="Toyonaga M."/>
            <person name="Kuroda K."/>
            <person name="Ohashi A."/>
            <person name="Cruz R."/>
            <person name="Yamaguchi T."/>
            <person name="Sekiguchi Y."/>
        </authorList>
    </citation>
    <scope>NUCLEOTIDE SEQUENCE [LARGE SCALE GENOMIC DNA]</scope>
    <source>
        <strain evidence="7">TC1</strain>
    </source>
</reference>
<keyword evidence="3 6" id="KW-0812">Transmembrane</keyword>
<feature type="transmembrane region" description="Helical" evidence="6">
    <location>
        <begin position="12"/>
        <end position="33"/>
    </location>
</feature>
<keyword evidence="8" id="KW-1185">Reference proteome</keyword>
<name>A0A0S7BR29_9CHLR</name>
<protein>
    <submittedName>
        <fullName evidence="7">Monosaccharide ABC transporter membrane protein, CUT2 family</fullName>
    </submittedName>
</protein>
<evidence type="ECO:0000256" key="6">
    <source>
        <dbReference type="SAM" id="Phobius"/>
    </source>
</evidence>
<dbReference type="OrthoDB" id="9797838at2"/>
<evidence type="ECO:0000256" key="4">
    <source>
        <dbReference type="ARBA" id="ARBA00022989"/>
    </source>
</evidence>
<accession>A0A0S7BR29</accession>
<feature type="transmembrane region" description="Helical" evidence="6">
    <location>
        <begin position="90"/>
        <end position="114"/>
    </location>
</feature>
<dbReference type="Pfam" id="PF02653">
    <property type="entry name" value="BPD_transp_2"/>
    <property type="match status" value="1"/>
</dbReference>
<keyword evidence="2" id="KW-1003">Cell membrane</keyword>
<evidence type="ECO:0000256" key="3">
    <source>
        <dbReference type="ARBA" id="ARBA00022692"/>
    </source>
</evidence>
<comment type="subcellular location">
    <subcellularLocation>
        <location evidence="1">Cell membrane</location>
        <topology evidence="1">Multi-pass membrane protein</topology>
    </subcellularLocation>
</comment>
<dbReference type="AlphaFoldDB" id="A0A0S7BR29"/>
<evidence type="ECO:0000313" key="7">
    <source>
        <dbReference type="EMBL" id="GAP40743.1"/>
    </source>
</evidence>
<dbReference type="Proteomes" id="UP000053370">
    <property type="component" value="Unassembled WGS sequence"/>
</dbReference>
<evidence type="ECO:0000313" key="8">
    <source>
        <dbReference type="Proteomes" id="UP000053370"/>
    </source>
</evidence>
<dbReference type="EMBL" id="DF968181">
    <property type="protein sequence ID" value="GAP40743.1"/>
    <property type="molecule type" value="Genomic_DNA"/>
</dbReference>
<dbReference type="PANTHER" id="PTHR32196:SF72">
    <property type="entry name" value="RIBOSE IMPORT PERMEASE PROTEIN RBSC"/>
    <property type="match status" value="1"/>
</dbReference>
<feature type="transmembrane region" description="Helical" evidence="6">
    <location>
        <begin position="45"/>
        <end position="78"/>
    </location>
</feature>
<dbReference type="InterPro" id="IPR001851">
    <property type="entry name" value="ABC_transp_permease"/>
</dbReference>
<dbReference type="RefSeq" id="WP_062280545.1">
    <property type="nucleotide sequence ID" value="NZ_DF968181.1"/>
</dbReference>
<keyword evidence="4 6" id="KW-1133">Transmembrane helix</keyword>
<feature type="transmembrane region" description="Helical" evidence="6">
    <location>
        <begin position="249"/>
        <end position="282"/>
    </location>
</feature>
<dbReference type="PATRIC" id="fig|1678840.3.peg.2084"/>
<feature type="transmembrane region" description="Helical" evidence="6">
    <location>
        <begin position="294"/>
        <end position="313"/>
    </location>
</feature>
<evidence type="ECO:0000256" key="1">
    <source>
        <dbReference type="ARBA" id="ARBA00004651"/>
    </source>
</evidence>